<comment type="caution">
    <text evidence="2">The sequence shown here is derived from an EMBL/GenBank/DDBJ whole genome shotgun (WGS) entry which is preliminary data.</text>
</comment>
<accession>A0A392V7J7</accession>
<dbReference type="Proteomes" id="UP000265520">
    <property type="component" value="Unassembled WGS sequence"/>
</dbReference>
<reference evidence="2 3" key="1">
    <citation type="journal article" date="2018" name="Front. Plant Sci.">
        <title>Red Clover (Trifolium pratense) and Zigzag Clover (T. medium) - A Picture of Genomic Similarities and Differences.</title>
        <authorList>
            <person name="Dluhosova J."/>
            <person name="Istvanek J."/>
            <person name="Nedelnik J."/>
            <person name="Repkova J."/>
        </authorList>
    </citation>
    <scope>NUCLEOTIDE SEQUENCE [LARGE SCALE GENOMIC DNA]</scope>
    <source>
        <strain evidence="3">cv. 10/8</strain>
        <tissue evidence="2">Leaf</tissue>
    </source>
</reference>
<dbReference type="EMBL" id="LXQA011043258">
    <property type="protein sequence ID" value="MCI82430.1"/>
    <property type="molecule type" value="Genomic_DNA"/>
</dbReference>
<evidence type="ECO:0000313" key="3">
    <source>
        <dbReference type="Proteomes" id="UP000265520"/>
    </source>
</evidence>
<keyword evidence="1" id="KW-0732">Signal</keyword>
<feature type="signal peptide" evidence="1">
    <location>
        <begin position="1"/>
        <end position="24"/>
    </location>
</feature>
<sequence length="41" mass="4942">MCLMMIMLLNLSWLIWIILRQMKTFNPHDKEGDYYHAGSNL</sequence>
<evidence type="ECO:0000313" key="2">
    <source>
        <dbReference type="EMBL" id="MCI82430.1"/>
    </source>
</evidence>
<keyword evidence="3" id="KW-1185">Reference proteome</keyword>
<organism evidence="2 3">
    <name type="scientific">Trifolium medium</name>
    <dbReference type="NCBI Taxonomy" id="97028"/>
    <lineage>
        <taxon>Eukaryota</taxon>
        <taxon>Viridiplantae</taxon>
        <taxon>Streptophyta</taxon>
        <taxon>Embryophyta</taxon>
        <taxon>Tracheophyta</taxon>
        <taxon>Spermatophyta</taxon>
        <taxon>Magnoliopsida</taxon>
        <taxon>eudicotyledons</taxon>
        <taxon>Gunneridae</taxon>
        <taxon>Pentapetalae</taxon>
        <taxon>rosids</taxon>
        <taxon>fabids</taxon>
        <taxon>Fabales</taxon>
        <taxon>Fabaceae</taxon>
        <taxon>Papilionoideae</taxon>
        <taxon>50 kb inversion clade</taxon>
        <taxon>NPAAA clade</taxon>
        <taxon>Hologalegina</taxon>
        <taxon>IRL clade</taxon>
        <taxon>Trifolieae</taxon>
        <taxon>Trifolium</taxon>
    </lineage>
</organism>
<protein>
    <submittedName>
        <fullName evidence="2">Uncharacterized protein</fullName>
    </submittedName>
</protein>
<name>A0A392V7J7_9FABA</name>
<feature type="chain" id="PRO_5017264670" evidence="1">
    <location>
        <begin position="25"/>
        <end position="41"/>
    </location>
</feature>
<evidence type="ECO:0000256" key="1">
    <source>
        <dbReference type="SAM" id="SignalP"/>
    </source>
</evidence>
<dbReference type="AlphaFoldDB" id="A0A392V7J7"/>
<feature type="non-terminal residue" evidence="2">
    <location>
        <position position="41"/>
    </location>
</feature>
<proteinExistence type="predicted"/>